<proteinExistence type="predicted"/>
<comment type="caution">
    <text evidence="3">The sequence shown here is derived from an EMBL/GenBank/DDBJ whole genome shotgun (WGS) entry which is preliminary data.</text>
</comment>
<dbReference type="Proteomes" id="UP001139485">
    <property type="component" value="Unassembled WGS sequence"/>
</dbReference>
<dbReference type="Gene3D" id="3.90.420.10">
    <property type="entry name" value="Oxidoreductase, molybdopterin-binding domain"/>
    <property type="match status" value="1"/>
</dbReference>
<feature type="compositionally biased region" description="Low complexity" evidence="1">
    <location>
        <begin position="1"/>
        <end position="13"/>
    </location>
</feature>
<dbReference type="AlphaFoldDB" id="A0A9X2D539"/>
<dbReference type="InterPro" id="IPR000572">
    <property type="entry name" value="OxRdtase_Mopterin-bd_dom"/>
</dbReference>
<gene>
    <name evidence="3" type="ORF">M8330_02470</name>
</gene>
<feature type="domain" description="Oxidoreductase molybdopterin-binding" evidence="2">
    <location>
        <begin position="123"/>
        <end position="194"/>
    </location>
</feature>
<dbReference type="SUPFAM" id="SSF56524">
    <property type="entry name" value="Oxidoreductase molybdopterin-binding domain"/>
    <property type="match status" value="1"/>
</dbReference>
<name>A0A9X2D539_9ACTN</name>
<accession>A0A9X2D539</accession>
<evidence type="ECO:0000313" key="4">
    <source>
        <dbReference type="Proteomes" id="UP001139485"/>
    </source>
</evidence>
<dbReference type="Pfam" id="PF00174">
    <property type="entry name" value="Oxidored_molyb"/>
    <property type="match status" value="1"/>
</dbReference>
<evidence type="ECO:0000256" key="1">
    <source>
        <dbReference type="SAM" id="MobiDB-lite"/>
    </source>
</evidence>
<reference evidence="3" key="1">
    <citation type="submission" date="2022-05" db="EMBL/GenBank/DDBJ databases">
        <authorList>
            <person name="Tuo L."/>
        </authorList>
    </citation>
    <scope>NUCLEOTIDE SEQUENCE</scope>
    <source>
        <strain evidence="3">BSK12Z-4</strain>
    </source>
</reference>
<dbReference type="RefSeq" id="WP_250826056.1">
    <property type="nucleotide sequence ID" value="NZ_JAMOIL010000002.1"/>
</dbReference>
<dbReference type="EMBL" id="JAMOIL010000002">
    <property type="protein sequence ID" value="MCM0619159.1"/>
    <property type="molecule type" value="Genomic_DNA"/>
</dbReference>
<organism evidence="3 4">
    <name type="scientific">Nocardioides bruguierae</name>
    <dbReference type="NCBI Taxonomy" id="2945102"/>
    <lineage>
        <taxon>Bacteria</taxon>
        <taxon>Bacillati</taxon>
        <taxon>Actinomycetota</taxon>
        <taxon>Actinomycetes</taxon>
        <taxon>Propionibacteriales</taxon>
        <taxon>Nocardioidaceae</taxon>
        <taxon>Nocardioides</taxon>
    </lineage>
</organism>
<evidence type="ECO:0000259" key="2">
    <source>
        <dbReference type="Pfam" id="PF00174"/>
    </source>
</evidence>
<dbReference type="InterPro" id="IPR036374">
    <property type="entry name" value="OxRdtase_Mopterin-bd_sf"/>
</dbReference>
<sequence>MSHAMPPAAATPTRRPRVRLHARPRVHALRGGLPALLLAGLLVGLTACGSETATTAAPEEDGATGATLVAGDEVPAPTGKVLLTVTGGTVTNVDGELQLDRALLDALGTVSYEVDDVQATGEVVTFSGPLVRDVLAVAGVPEDATTMHTVAINDYKVDVPVSDAAELPLMLATTMDGEPMSVARYGPTRFVYPTDGYDLDPATYNPRWIWQLASIDVE</sequence>
<evidence type="ECO:0000313" key="3">
    <source>
        <dbReference type="EMBL" id="MCM0619159.1"/>
    </source>
</evidence>
<protein>
    <submittedName>
        <fullName evidence="3">Molybdopterin-dependent oxidoreductase</fullName>
    </submittedName>
</protein>
<feature type="region of interest" description="Disordered" evidence="1">
    <location>
        <begin position="1"/>
        <end position="20"/>
    </location>
</feature>
<keyword evidence="4" id="KW-1185">Reference proteome</keyword>